<dbReference type="EC" id="2.7.7.65" evidence="2"/>
<feature type="transmembrane region" description="Helical" evidence="3">
    <location>
        <begin position="280"/>
        <end position="299"/>
    </location>
</feature>
<sequence>MRTLLRCLPGTLFLALLMAIFATSPARADTAPVSLDEGWEYRWGDSPFRADGTPAWVDDPASQGEWRPIAFPSNPPGREGSKHAWFRITLPEGEWRDPVLYIYSVDLILQAWLEEKLIYQYGEFDDRGEGRFSGWPWHMISLPENFAGKTLHFRVFSDYTDIGLWGEVKLMDRLDLMEYILERSAGDLIIGALLLLMALLAFIFALVQGNRRSFIGIGLFAMAAGIMLLAETQASQLLLDNPLLWDYLAAIGYYTLPVAMGLMLEHWFAAQRSTLLRRIWQLHLGYLVMAPGLALAGVIDLSSTFPPFDALLLVTLLAMFTTIIVHLGTLNIEQKLIITSYGLFVFLLVIDMAVAHGLLSWRRVPLSGGALAFVFAMVMISLWHYRHTHRELQRLNLSLEKQVTERTRELEQMVETLQAYSYQDALTGLHNRRYFDELLEHQAAIARRQGTPLTLAMIDIDHFKRFNDREGHEAGDTVLVGVGRVLRHHFRDADVVCRMGGEEFVVIMPGATSASAEARLAQLLEVLSRTHFRHRDRVLGPLTVSCGIATYPEHAGDPLTLIGLADKALYSAKHRGRARIETYA</sequence>
<dbReference type="PANTHER" id="PTHR45138">
    <property type="entry name" value="REGULATORY COMPONENTS OF SENSORY TRANSDUCTION SYSTEM"/>
    <property type="match status" value="1"/>
</dbReference>
<evidence type="ECO:0000256" key="3">
    <source>
        <dbReference type="SAM" id="Phobius"/>
    </source>
</evidence>
<dbReference type="NCBIfam" id="TIGR00254">
    <property type="entry name" value="GGDEF"/>
    <property type="match status" value="1"/>
</dbReference>
<dbReference type="Gene3D" id="3.30.70.270">
    <property type="match status" value="1"/>
</dbReference>
<dbReference type="PROSITE" id="PS50887">
    <property type="entry name" value="GGDEF"/>
    <property type="match status" value="1"/>
</dbReference>
<dbReference type="GO" id="GO:0052621">
    <property type="term" value="F:diguanylate cyclase activity"/>
    <property type="evidence" value="ECO:0007669"/>
    <property type="project" value="UniProtKB-EC"/>
</dbReference>
<dbReference type="Pfam" id="PF00990">
    <property type="entry name" value="GGDEF"/>
    <property type="match status" value="1"/>
</dbReference>
<keyword evidence="3" id="KW-0812">Transmembrane</keyword>
<dbReference type="RefSeq" id="WP_151444517.1">
    <property type="nucleotide sequence ID" value="NZ_CABVOU010000039.1"/>
</dbReference>
<keyword evidence="3" id="KW-0472">Membrane</keyword>
<feature type="transmembrane region" description="Helical" evidence="3">
    <location>
        <begin position="250"/>
        <end position="268"/>
    </location>
</feature>
<keyword evidence="4" id="KW-0732">Signal</keyword>
<dbReference type="InterPro" id="IPR029787">
    <property type="entry name" value="Nucleotide_cyclase"/>
</dbReference>
<dbReference type="AlphaFoldDB" id="A0A5K1I8A3"/>
<dbReference type="InterPro" id="IPR000160">
    <property type="entry name" value="GGDEF_dom"/>
</dbReference>
<dbReference type="GO" id="GO:0005886">
    <property type="term" value="C:plasma membrane"/>
    <property type="evidence" value="ECO:0007669"/>
    <property type="project" value="TreeGrafter"/>
</dbReference>
<dbReference type="InterPro" id="IPR043128">
    <property type="entry name" value="Rev_trsase/Diguanyl_cyclase"/>
</dbReference>
<dbReference type="PANTHER" id="PTHR45138:SF24">
    <property type="entry name" value="DIGUANYLATE CYCLASE DGCC-RELATED"/>
    <property type="match status" value="1"/>
</dbReference>
<accession>A0A5K1I8A3</accession>
<proteinExistence type="predicted"/>
<dbReference type="SUPFAM" id="SSF55073">
    <property type="entry name" value="Nucleotide cyclase"/>
    <property type="match status" value="1"/>
</dbReference>
<comment type="cofactor">
    <cofactor evidence="1">
        <name>Mg(2+)</name>
        <dbReference type="ChEBI" id="CHEBI:18420"/>
    </cofactor>
</comment>
<dbReference type="InterPro" id="IPR050469">
    <property type="entry name" value="Diguanylate_Cyclase"/>
</dbReference>
<keyword evidence="3" id="KW-1133">Transmembrane helix</keyword>
<dbReference type="EMBL" id="CABVOU010000039">
    <property type="protein sequence ID" value="VVZ96721.1"/>
    <property type="molecule type" value="Genomic_DNA"/>
</dbReference>
<feature type="signal peptide" evidence="4">
    <location>
        <begin position="1"/>
        <end position="28"/>
    </location>
</feature>
<dbReference type="SMART" id="SM00267">
    <property type="entry name" value="GGDEF"/>
    <property type="match status" value="1"/>
</dbReference>
<gene>
    <name evidence="6" type="primary">adrA_2</name>
    <name evidence="6" type="ORF">HALO32_02828</name>
</gene>
<feature type="transmembrane region" description="Helical" evidence="3">
    <location>
        <begin position="341"/>
        <end position="359"/>
    </location>
</feature>
<feature type="transmembrane region" description="Helical" evidence="3">
    <location>
        <begin position="311"/>
        <end position="329"/>
    </location>
</feature>
<feature type="chain" id="PRO_5023887632" description="diguanylate cyclase" evidence="4">
    <location>
        <begin position="29"/>
        <end position="584"/>
    </location>
</feature>
<keyword evidence="6" id="KW-0808">Transferase</keyword>
<protein>
    <recommendedName>
        <fullName evidence="2">diguanylate cyclase</fullName>
        <ecNumber evidence="2">2.7.7.65</ecNumber>
    </recommendedName>
</protein>
<feature type="transmembrane region" description="Helical" evidence="3">
    <location>
        <begin position="214"/>
        <end position="230"/>
    </location>
</feature>
<evidence type="ECO:0000256" key="2">
    <source>
        <dbReference type="ARBA" id="ARBA00012528"/>
    </source>
</evidence>
<dbReference type="GO" id="GO:0043709">
    <property type="term" value="P:cell adhesion involved in single-species biofilm formation"/>
    <property type="evidence" value="ECO:0007669"/>
    <property type="project" value="TreeGrafter"/>
</dbReference>
<feature type="domain" description="GGDEF" evidence="5">
    <location>
        <begin position="451"/>
        <end position="584"/>
    </location>
</feature>
<dbReference type="FunFam" id="3.30.70.270:FF:000001">
    <property type="entry name" value="Diguanylate cyclase domain protein"/>
    <property type="match status" value="1"/>
</dbReference>
<name>A0A5K1I8A3_9GAMM</name>
<keyword evidence="7" id="KW-1185">Reference proteome</keyword>
<evidence type="ECO:0000256" key="4">
    <source>
        <dbReference type="SAM" id="SignalP"/>
    </source>
</evidence>
<organism evidence="6 7">
    <name type="scientific">Halomonas lysinitropha</name>
    <dbReference type="NCBI Taxonomy" id="2607506"/>
    <lineage>
        <taxon>Bacteria</taxon>
        <taxon>Pseudomonadati</taxon>
        <taxon>Pseudomonadota</taxon>
        <taxon>Gammaproteobacteria</taxon>
        <taxon>Oceanospirillales</taxon>
        <taxon>Halomonadaceae</taxon>
        <taxon>Halomonas</taxon>
    </lineage>
</organism>
<keyword evidence="6" id="KW-0548">Nucleotidyltransferase</keyword>
<evidence type="ECO:0000313" key="6">
    <source>
        <dbReference type="EMBL" id="VVZ96721.1"/>
    </source>
</evidence>
<reference evidence="6 7" key="1">
    <citation type="submission" date="2019-09" db="EMBL/GenBank/DDBJ databases">
        <authorList>
            <person name="Criscuolo A."/>
        </authorList>
    </citation>
    <scope>NUCLEOTIDE SEQUENCE [LARGE SCALE GENOMIC DNA]</scope>
    <source>
        <strain evidence="7">3(2)</strain>
    </source>
</reference>
<evidence type="ECO:0000259" key="5">
    <source>
        <dbReference type="PROSITE" id="PS50887"/>
    </source>
</evidence>
<dbReference type="Proteomes" id="UP000326725">
    <property type="component" value="Unassembled WGS sequence"/>
</dbReference>
<evidence type="ECO:0000313" key="7">
    <source>
        <dbReference type="Proteomes" id="UP000326725"/>
    </source>
</evidence>
<dbReference type="CDD" id="cd01949">
    <property type="entry name" value="GGDEF"/>
    <property type="match status" value="1"/>
</dbReference>
<feature type="transmembrane region" description="Helical" evidence="3">
    <location>
        <begin position="188"/>
        <end position="207"/>
    </location>
</feature>
<dbReference type="GO" id="GO:1902201">
    <property type="term" value="P:negative regulation of bacterial-type flagellum-dependent cell motility"/>
    <property type="evidence" value="ECO:0007669"/>
    <property type="project" value="TreeGrafter"/>
</dbReference>
<evidence type="ECO:0000256" key="1">
    <source>
        <dbReference type="ARBA" id="ARBA00001946"/>
    </source>
</evidence>
<feature type="transmembrane region" description="Helical" evidence="3">
    <location>
        <begin position="365"/>
        <end position="385"/>
    </location>
</feature>